<evidence type="ECO:0000313" key="4">
    <source>
        <dbReference type="Proteomes" id="UP001306950"/>
    </source>
</evidence>
<dbReference type="PANTHER" id="PTHR46797:SF1">
    <property type="entry name" value="METHYLPHOSPHONATE SYNTHASE"/>
    <property type="match status" value="1"/>
</dbReference>
<protein>
    <submittedName>
        <fullName evidence="3">Helix-turn-helix transcriptional regulator</fullName>
    </submittedName>
</protein>
<reference evidence="3 4" key="1">
    <citation type="submission" date="2024-02" db="EMBL/GenBank/DDBJ databases">
        <title>A nitrogen-fixing paenibacillus bacterium.</title>
        <authorList>
            <person name="Zhang W.L."/>
            <person name="Chen S.F."/>
        </authorList>
    </citation>
    <scope>NUCLEOTIDE SEQUENCE [LARGE SCALE GENOMIC DNA]</scope>
    <source>
        <strain evidence="3 4">M1</strain>
    </source>
</reference>
<organism evidence="3 4">
    <name type="scientific">Paenibacillus haidiansis</name>
    <dbReference type="NCBI Taxonomy" id="1574488"/>
    <lineage>
        <taxon>Bacteria</taxon>
        <taxon>Bacillati</taxon>
        <taxon>Bacillota</taxon>
        <taxon>Bacilli</taxon>
        <taxon>Bacillales</taxon>
        <taxon>Paenibacillaceae</taxon>
        <taxon>Paenibacillus</taxon>
    </lineage>
</organism>
<accession>A0ABU7VWU4</accession>
<keyword evidence="1" id="KW-0238">DNA-binding</keyword>
<comment type="caution">
    <text evidence="3">The sequence shown here is derived from an EMBL/GenBank/DDBJ whole genome shotgun (WGS) entry which is preliminary data.</text>
</comment>
<dbReference type="InterPro" id="IPR010982">
    <property type="entry name" value="Lambda_DNA-bd_dom_sf"/>
</dbReference>
<dbReference type="Pfam" id="PF01381">
    <property type="entry name" value="HTH_3"/>
    <property type="match status" value="1"/>
</dbReference>
<proteinExistence type="predicted"/>
<gene>
    <name evidence="3" type="ORF">V3851_16270</name>
</gene>
<dbReference type="Proteomes" id="UP001306950">
    <property type="component" value="Unassembled WGS sequence"/>
</dbReference>
<dbReference type="PROSITE" id="PS50943">
    <property type="entry name" value="HTH_CROC1"/>
    <property type="match status" value="1"/>
</dbReference>
<evidence type="ECO:0000256" key="1">
    <source>
        <dbReference type="ARBA" id="ARBA00023125"/>
    </source>
</evidence>
<sequence length="115" mass="13260">MNLGEKVRTIRKSHELNQKEFALKIGVSQGTLSDIERGVCLPSCETIIALKNTFQCDLNWLLSDDDESFSQTPTYISREELKLLTSIRALPAQEKNELYEIIEIKKRKNKYPKTD</sequence>
<dbReference type="EMBL" id="JAZHPZ010000008">
    <property type="protein sequence ID" value="MEF2967382.1"/>
    <property type="molecule type" value="Genomic_DNA"/>
</dbReference>
<dbReference type="InterPro" id="IPR050807">
    <property type="entry name" value="TransReg_Diox_bact_type"/>
</dbReference>
<dbReference type="PANTHER" id="PTHR46797">
    <property type="entry name" value="HTH-TYPE TRANSCRIPTIONAL REGULATOR"/>
    <property type="match status" value="1"/>
</dbReference>
<dbReference type="SUPFAM" id="SSF47413">
    <property type="entry name" value="lambda repressor-like DNA-binding domains"/>
    <property type="match status" value="1"/>
</dbReference>
<dbReference type="RefSeq" id="WP_331847605.1">
    <property type="nucleotide sequence ID" value="NZ_JAZHPZ010000008.1"/>
</dbReference>
<feature type="domain" description="HTH cro/C1-type" evidence="2">
    <location>
        <begin position="7"/>
        <end position="61"/>
    </location>
</feature>
<keyword evidence="4" id="KW-1185">Reference proteome</keyword>
<dbReference type="CDD" id="cd00093">
    <property type="entry name" value="HTH_XRE"/>
    <property type="match status" value="1"/>
</dbReference>
<name>A0ABU7VWU4_9BACL</name>
<dbReference type="InterPro" id="IPR001387">
    <property type="entry name" value="Cro/C1-type_HTH"/>
</dbReference>
<evidence type="ECO:0000313" key="3">
    <source>
        <dbReference type="EMBL" id="MEF2967382.1"/>
    </source>
</evidence>
<evidence type="ECO:0000259" key="2">
    <source>
        <dbReference type="PROSITE" id="PS50943"/>
    </source>
</evidence>
<dbReference type="SMART" id="SM00530">
    <property type="entry name" value="HTH_XRE"/>
    <property type="match status" value="1"/>
</dbReference>
<dbReference type="Gene3D" id="1.10.260.40">
    <property type="entry name" value="lambda repressor-like DNA-binding domains"/>
    <property type="match status" value="1"/>
</dbReference>